<feature type="binding site" evidence="8">
    <location>
        <position position="50"/>
    </location>
    <ligand>
        <name>ATP</name>
        <dbReference type="ChEBI" id="CHEBI:30616"/>
    </ligand>
</feature>
<comment type="catalytic activity">
    <reaction evidence="8">
        <text>(7R,8S)-7,8-diammoniononanoate + CO2 + ATP = (4R,5S)-dethiobiotin + ADP + phosphate + 3 H(+)</text>
        <dbReference type="Rhea" id="RHEA:15805"/>
        <dbReference type="ChEBI" id="CHEBI:15378"/>
        <dbReference type="ChEBI" id="CHEBI:16526"/>
        <dbReference type="ChEBI" id="CHEBI:30616"/>
        <dbReference type="ChEBI" id="CHEBI:43474"/>
        <dbReference type="ChEBI" id="CHEBI:149469"/>
        <dbReference type="ChEBI" id="CHEBI:149473"/>
        <dbReference type="ChEBI" id="CHEBI:456216"/>
        <dbReference type="EC" id="6.3.3.3"/>
    </reaction>
</comment>
<dbReference type="InterPro" id="IPR004472">
    <property type="entry name" value="DTB_synth_BioD"/>
</dbReference>
<dbReference type="GO" id="GO:0009102">
    <property type="term" value="P:biotin biosynthetic process"/>
    <property type="evidence" value="ECO:0007669"/>
    <property type="project" value="UniProtKB-UniRule"/>
</dbReference>
<evidence type="ECO:0000256" key="7">
    <source>
        <dbReference type="ARBA" id="ARBA00022842"/>
    </source>
</evidence>
<dbReference type="HAMAP" id="MF_00336">
    <property type="entry name" value="BioD"/>
    <property type="match status" value="1"/>
</dbReference>
<organism evidence="9 10">
    <name type="scientific">Desulfomarina profundi</name>
    <dbReference type="NCBI Taxonomy" id="2772557"/>
    <lineage>
        <taxon>Bacteria</taxon>
        <taxon>Pseudomonadati</taxon>
        <taxon>Thermodesulfobacteriota</taxon>
        <taxon>Desulfobulbia</taxon>
        <taxon>Desulfobulbales</taxon>
        <taxon>Desulfobulbaceae</taxon>
        <taxon>Desulfomarina</taxon>
    </lineage>
</organism>
<feature type="binding site" evidence="8">
    <location>
        <begin position="13"/>
        <end position="18"/>
    </location>
    <ligand>
        <name>ATP</name>
        <dbReference type="ChEBI" id="CHEBI:30616"/>
    </ligand>
</feature>
<feature type="active site" evidence="8">
    <location>
        <position position="38"/>
    </location>
</feature>
<keyword evidence="1 8" id="KW-0963">Cytoplasm</keyword>
<evidence type="ECO:0000256" key="3">
    <source>
        <dbReference type="ARBA" id="ARBA00022723"/>
    </source>
</evidence>
<dbReference type="AlphaFoldDB" id="A0A8D5FHY0"/>
<dbReference type="Proteomes" id="UP000826725">
    <property type="component" value="Chromosome"/>
</dbReference>
<keyword evidence="6 8" id="KW-0067">ATP-binding</keyword>
<keyword evidence="4 8" id="KW-0547">Nucleotide-binding</keyword>
<feature type="binding site" evidence="8">
    <location>
        <begin position="115"/>
        <end position="118"/>
    </location>
    <ligand>
        <name>ATP</name>
        <dbReference type="ChEBI" id="CHEBI:30616"/>
    </ligand>
</feature>
<keyword evidence="5 8" id="KW-0093">Biotin biosynthesis</keyword>
<reference evidence="9" key="1">
    <citation type="submission" date="2020-09" db="EMBL/GenBank/DDBJ databases">
        <title>Desulfogranum mesoprofundum gen. nov., sp. nov., a novel mesophilic, sulfate-reducing chemolithoautotroph isolated from a deep-sea hydrothermal vent chimney in the Suiyo Seamount.</title>
        <authorList>
            <person name="Hashimoto Y."/>
            <person name="Nakagawa S."/>
        </authorList>
    </citation>
    <scope>NUCLEOTIDE SEQUENCE</scope>
    <source>
        <strain evidence="9">KT2</strain>
    </source>
</reference>
<comment type="function">
    <text evidence="8">Catalyzes a mechanistically unusual reaction, the ATP-dependent insertion of CO2 between the N7 and N8 nitrogen atoms of 7,8-diaminopelargonic acid (DAPA, also called 7,8-diammoniononanoate) to form a ureido ring.</text>
</comment>
<evidence type="ECO:0000313" key="9">
    <source>
        <dbReference type="EMBL" id="BCL60946.1"/>
    </source>
</evidence>
<dbReference type="UniPathway" id="UPA00078">
    <property type="reaction ID" value="UER00161"/>
</dbReference>
<evidence type="ECO:0000313" key="10">
    <source>
        <dbReference type="Proteomes" id="UP000826725"/>
    </source>
</evidence>
<evidence type="ECO:0000256" key="6">
    <source>
        <dbReference type="ARBA" id="ARBA00022840"/>
    </source>
</evidence>
<dbReference type="GO" id="GO:0004141">
    <property type="term" value="F:dethiobiotin synthase activity"/>
    <property type="evidence" value="ECO:0007669"/>
    <property type="project" value="UniProtKB-UniRule"/>
</dbReference>
<dbReference type="GO" id="GO:0005829">
    <property type="term" value="C:cytosol"/>
    <property type="evidence" value="ECO:0007669"/>
    <property type="project" value="TreeGrafter"/>
</dbReference>
<sequence>MKKVYCITGIDTDIGKTVAVGLMARALQERGIKVITQKAVQTGCTDISEDIVVHRRLMGIDLLDMDREDLTCPYLFSVPCSPHLAATLDGRTIDIGRIRRATDLLLEQFDVVLFEGAGGLSVPLTEDILFIDYLQKEQYPLILVSGPKLGSINHTLNSLELARRRNLQVAALIYNRFIDEDERIAVDSKEIFKKFMIKNGFTGPVIDLFPLSEYWNGSIPFPDFQGVFNEL</sequence>
<comment type="cofactor">
    <cofactor evidence="8">
        <name>Mg(2+)</name>
        <dbReference type="ChEBI" id="CHEBI:18420"/>
    </cofactor>
</comment>
<accession>A0A8D5FHY0</accession>
<proteinExistence type="inferred from homology"/>
<dbReference type="RefSeq" id="WP_228857024.1">
    <property type="nucleotide sequence ID" value="NZ_AP024086.1"/>
</dbReference>
<feature type="binding site" evidence="8">
    <location>
        <begin position="175"/>
        <end position="176"/>
    </location>
    <ligand>
        <name>ATP</name>
        <dbReference type="ChEBI" id="CHEBI:30616"/>
    </ligand>
</feature>
<comment type="similarity">
    <text evidence="8">Belongs to the dethiobiotin synthetase family.</text>
</comment>
<keyword evidence="3 8" id="KW-0479">Metal-binding</keyword>
<comment type="pathway">
    <text evidence="8">Cofactor biosynthesis; biotin biosynthesis; biotin from 7,8-diaminononanoate: step 1/2.</text>
</comment>
<feature type="binding site" evidence="8">
    <location>
        <position position="42"/>
    </location>
    <ligand>
        <name>substrate</name>
    </ligand>
</feature>
<keyword evidence="2 8" id="KW-0436">Ligase</keyword>
<dbReference type="Pfam" id="PF13500">
    <property type="entry name" value="AAA_26"/>
    <property type="match status" value="1"/>
</dbReference>
<evidence type="ECO:0000256" key="8">
    <source>
        <dbReference type="HAMAP-Rule" id="MF_00336"/>
    </source>
</evidence>
<gene>
    <name evidence="8 9" type="primary">bioD</name>
    <name evidence="9" type="ORF">DGMP_16390</name>
</gene>
<dbReference type="PANTHER" id="PTHR43210:SF2">
    <property type="entry name" value="ATP-DEPENDENT DETHIOBIOTIN SYNTHETASE BIOD 2"/>
    <property type="match status" value="1"/>
</dbReference>
<keyword evidence="10" id="KW-1185">Reference proteome</keyword>
<evidence type="ECO:0000256" key="1">
    <source>
        <dbReference type="ARBA" id="ARBA00022490"/>
    </source>
</evidence>
<feature type="binding site" evidence="8">
    <location>
        <position position="115"/>
    </location>
    <ligand>
        <name>Mg(2+)</name>
        <dbReference type="ChEBI" id="CHEBI:18420"/>
    </ligand>
</feature>
<evidence type="ECO:0000256" key="5">
    <source>
        <dbReference type="ARBA" id="ARBA00022756"/>
    </source>
</evidence>
<dbReference type="KEGG" id="dbk:DGMP_16390"/>
<dbReference type="EC" id="6.3.3.3" evidence="8"/>
<protein>
    <recommendedName>
        <fullName evidence="8">ATP-dependent dethiobiotin synthetase BioD</fullName>
        <ecNumber evidence="8">6.3.3.3</ecNumber>
    </recommendedName>
    <alternativeName>
        <fullName evidence="8">DTB synthetase</fullName>
        <shortName evidence="8">DTBS</shortName>
    </alternativeName>
    <alternativeName>
        <fullName evidence="8">Dethiobiotin synthase</fullName>
    </alternativeName>
</protein>
<dbReference type="CDD" id="cd03109">
    <property type="entry name" value="DTBS"/>
    <property type="match status" value="1"/>
</dbReference>
<keyword evidence="7 8" id="KW-0460">Magnesium</keyword>
<comment type="subcellular location">
    <subcellularLocation>
        <location evidence="8">Cytoplasm</location>
    </subcellularLocation>
</comment>
<evidence type="ECO:0000256" key="4">
    <source>
        <dbReference type="ARBA" id="ARBA00022741"/>
    </source>
</evidence>
<dbReference type="GO" id="GO:0000287">
    <property type="term" value="F:magnesium ion binding"/>
    <property type="evidence" value="ECO:0007669"/>
    <property type="project" value="UniProtKB-UniRule"/>
</dbReference>
<dbReference type="EMBL" id="AP024086">
    <property type="protein sequence ID" value="BCL60946.1"/>
    <property type="molecule type" value="Genomic_DNA"/>
</dbReference>
<feature type="binding site" evidence="8">
    <location>
        <position position="17"/>
    </location>
    <ligand>
        <name>Mg(2+)</name>
        <dbReference type="ChEBI" id="CHEBI:18420"/>
    </ligand>
</feature>
<comment type="caution">
    <text evidence="8">Lacks conserved residue(s) required for the propagation of feature annotation.</text>
</comment>
<feature type="binding site" evidence="8">
    <location>
        <position position="50"/>
    </location>
    <ligand>
        <name>Mg(2+)</name>
        <dbReference type="ChEBI" id="CHEBI:18420"/>
    </ligand>
</feature>
<name>A0A8D5FHY0_9BACT</name>
<dbReference type="NCBIfam" id="TIGR00347">
    <property type="entry name" value="bioD"/>
    <property type="match status" value="1"/>
</dbReference>
<dbReference type="PANTHER" id="PTHR43210">
    <property type="entry name" value="DETHIOBIOTIN SYNTHETASE"/>
    <property type="match status" value="1"/>
</dbReference>
<dbReference type="PIRSF" id="PIRSF006755">
    <property type="entry name" value="DTB_synth"/>
    <property type="match status" value="1"/>
</dbReference>
<evidence type="ECO:0000256" key="2">
    <source>
        <dbReference type="ARBA" id="ARBA00022598"/>
    </source>
</evidence>
<comment type="subunit">
    <text evidence="8">Homodimer.</text>
</comment>
<dbReference type="GO" id="GO:0005524">
    <property type="term" value="F:ATP binding"/>
    <property type="evidence" value="ECO:0007669"/>
    <property type="project" value="UniProtKB-UniRule"/>
</dbReference>